<dbReference type="InterPro" id="IPR007138">
    <property type="entry name" value="ABM_dom"/>
</dbReference>
<evidence type="ECO:0000313" key="3">
    <source>
        <dbReference type="EMBL" id="TBT83002.1"/>
    </source>
</evidence>
<dbReference type="RefSeq" id="WP_131169584.1">
    <property type="nucleotide sequence ID" value="NZ_SDMQ01000015.1"/>
</dbReference>
<dbReference type="SUPFAM" id="SSF54909">
    <property type="entry name" value="Dimeric alpha+beta barrel"/>
    <property type="match status" value="1"/>
</dbReference>
<protein>
    <submittedName>
        <fullName evidence="3">Antibiotic biosynthesis monooxygenase</fullName>
    </submittedName>
</protein>
<keyword evidence="4" id="KW-1185">Reference proteome</keyword>
<dbReference type="AlphaFoldDB" id="A0A4Q9KB77"/>
<proteinExistence type="predicted"/>
<evidence type="ECO:0000256" key="1">
    <source>
        <dbReference type="SAM" id="MobiDB-lite"/>
    </source>
</evidence>
<dbReference type="OrthoDB" id="5518003at2"/>
<dbReference type="InterPro" id="IPR011008">
    <property type="entry name" value="Dimeric_a/b-barrel"/>
</dbReference>
<reference evidence="3 4" key="1">
    <citation type="submission" date="2019-01" db="EMBL/GenBank/DDBJ databases">
        <title>Lactibacter flavus gen. nov., sp. nov., a novel bacterium of the family Propionibacteriaceae isolated from raw milk and dairy products.</title>
        <authorList>
            <person name="Huptas C."/>
            <person name="Wenning M."/>
            <person name="Breitenwieser F."/>
            <person name="Doll E."/>
            <person name="Von Neubeck M."/>
            <person name="Busse H.-J."/>
            <person name="Scherer S."/>
        </authorList>
    </citation>
    <scope>NUCLEOTIDE SEQUENCE [LARGE SCALE GENOMIC DNA]</scope>
    <source>
        <strain evidence="3 4">KCTC 33808</strain>
    </source>
</reference>
<dbReference type="PANTHER" id="PTHR34474:SF2">
    <property type="entry name" value="SIGNAL TRANSDUCTION PROTEIN TRAP"/>
    <property type="match status" value="1"/>
</dbReference>
<dbReference type="EMBL" id="SDMQ01000015">
    <property type="protein sequence ID" value="TBT83002.1"/>
    <property type="molecule type" value="Genomic_DNA"/>
</dbReference>
<dbReference type="Proteomes" id="UP000292373">
    <property type="component" value="Unassembled WGS sequence"/>
</dbReference>
<feature type="region of interest" description="Disordered" evidence="1">
    <location>
        <begin position="73"/>
        <end position="105"/>
    </location>
</feature>
<comment type="caution">
    <text evidence="3">The sequence shown here is derived from an EMBL/GenBank/DDBJ whole genome shotgun (WGS) entry which is preliminary data.</text>
</comment>
<dbReference type="GO" id="GO:0004497">
    <property type="term" value="F:monooxygenase activity"/>
    <property type="evidence" value="ECO:0007669"/>
    <property type="project" value="UniProtKB-KW"/>
</dbReference>
<organism evidence="3 4">
    <name type="scientific">Propioniciclava sinopodophylli</name>
    <dbReference type="NCBI Taxonomy" id="1837344"/>
    <lineage>
        <taxon>Bacteria</taxon>
        <taxon>Bacillati</taxon>
        <taxon>Actinomycetota</taxon>
        <taxon>Actinomycetes</taxon>
        <taxon>Propionibacteriales</taxon>
        <taxon>Propionibacteriaceae</taxon>
        <taxon>Propioniciclava</taxon>
    </lineage>
</organism>
<dbReference type="Gene3D" id="3.30.70.100">
    <property type="match status" value="1"/>
</dbReference>
<keyword evidence="3" id="KW-0503">Monooxygenase</keyword>
<evidence type="ECO:0000313" key="4">
    <source>
        <dbReference type="Proteomes" id="UP000292373"/>
    </source>
</evidence>
<keyword evidence="3" id="KW-0560">Oxidoreductase</keyword>
<accession>A0A4Q9KB77</accession>
<name>A0A4Q9KB77_9ACTN</name>
<feature type="domain" description="ABM" evidence="2">
    <location>
        <begin position="3"/>
        <end position="92"/>
    </location>
</feature>
<gene>
    <name evidence="3" type="ORF">ET989_12755</name>
</gene>
<dbReference type="PROSITE" id="PS51725">
    <property type="entry name" value="ABM"/>
    <property type="match status" value="1"/>
</dbReference>
<sequence length="120" mass="13139">MTILKINAITVPADSGDELAHRFAKRAGAVDGQDGFEGFELLKPLDADRHVWLVLTRWRDEESFQNWITSANFKGAHGGRDTEISRQHSASDAGGPPPHGDARPVGVSAELWSYEVVDLT</sequence>
<dbReference type="Pfam" id="PF03992">
    <property type="entry name" value="ABM"/>
    <property type="match status" value="1"/>
</dbReference>
<evidence type="ECO:0000259" key="2">
    <source>
        <dbReference type="PROSITE" id="PS51725"/>
    </source>
</evidence>
<dbReference type="InterPro" id="IPR050404">
    <property type="entry name" value="Heme-degrading_MO"/>
</dbReference>
<dbReference type="PANTHER" id="PTHR34474">
    <property type="entry name" value="SIGNAL TRANSDUCTION PROTEIN TRAP"/>
    <property type="match status" value="1"/>
</dbReference>